<keyword evidence="12" id="KW-0449">Lipoprotein</keyword>
<evidence type="ECO:0000313" key="12">
    <source>
        <dbReference type="EMBL" id="GAE89117.1"/>
    </source>
</evidence>
<keyword evidence="6 9" id="KW-0378">Hydrolase</keyword>
<dbReference type="STRING" id="1294263.JCM21531_2611"/>
<feature type="active site" evidence="9">
    <location>
        <position position="128"/>
    </location>
</feature>
<comment type="subcellular location">
    <subcellularLocation>
        <location evidence="9">Cell membrane</location>
        <topology evidence="9">Multi-pass membrane protein</topology>
    </subcellularLocation>
</comment>
<dbReference type="Proteomes" id="UP000019109">
    <property type="component" value="Unassembled WGS sequence"/>
</dbReference>
<feature type="transmembrane region" description="Helical" evidence="9">
    <location>
        <begin position="58"/>
        <end position="76"/>
    </location>
</feature>
<feature type="transmembrane region" description="Helical" evidence="9">
    <location>
        <begin position="123"/>
        <end position="146"/>
    </location>
</feature>
<dbReference type="NCBIfam" id="TIGR00077">
    <property type="entry name" value="lspA"/>
    <property type="match status" value="1"/>
</dbReference>
<protein>
    <recommendedName>
        <fullName evidence="9">Lipoprotein signal peptidase</fullName>
        <ecNumber evidence="9">3.4.23.36</ecNumber>
    </recommendedName>
    <alternativeName>
        <fullName evidence="9">Prolipoprotein signal peptidase</fullName>
    </alternativeName>
    <alternativeName>
        <fullName evidence="9">Signal peptidase II</fullName>
        <shortName evidence="9">SPase II</shortName>
    </alternativeName>
</protein>
<dbReference type="GO" id="GO:0006508">
    <property type="term" value="P:proteolysis"/>
    <property type="evidence" value="ECO:0007669"/>
    <property type="project" value="UniProtKB-KW"/>
</dbReference>
<evidence type="ECO:0000256" key="5">
    <source>
        <dbReference type="ARBA" id="ARBA00022750"/>
    </source>
</evidence>
<dbReference type="EC" id="3.4.23.36" evidence="9"/>
<keyword evidence="7 9" id="KW-1133">Transmembrane helix</keyword>
<dbReference type="UniPathway" id="UPA00665"/>
<dbReference type="InterPro" id="IPR001872">
    <property type="entry name" value="Peptidase_A8"/>
</dbReference>
<evidence type="ECO:0000313" key="13">
    <source>
        <dbReference type="Proteomes" id="UP000019109"/>
    </source>
</evidence>
<evidence type="ECO:0000256" key="3">
    <source>
        <dbReference type="ARBA" id="ARBA00022670"/>
    </source>
</evidence>
<keyword evidence="4 9" id="KW-0812">Transmembrane</keyword>
<dbReference type="HAMAP" id="MF_00161">
    <property type="entry name" value="LspA"/>
    <property type="match status" value="1"/>
</dbReference>
<evidence type="ECO:0000256" key="2">
    <source>
        <dbReference type="ARBA" id="ARBA00022475"/>
    </source>
</evidence>
<keyword evidence="2 9" id="KW-1003">Cell membrane</keyword>
<dbReference type="EMBL" id="BAVR01000030">
    <property type="protein sequence ID" value="GAE89117.1"/>
    <property type="molecule type" value="Genomic_DNA"/>
</dbReference>
<name>W4V7C9_9FIRM</name>
<dbReference type="PANTHER" id="PTHR33695:SF1">
    <property type="entry name" value="LIPOPROTEIN SIGNAL PEPTIDASE"/>
    <property type="match status" value="1"/>
</dbReference>
<dbReference type="AlphaFoldDB" id="W4V7C9"/>
<keyword evidence="8 9" id="KW-0472">Membrane</keyword>
<dbReference type="Pfam" id="PF01252">
    <property type="entry name" value="Peptidase_A8"/>
    <property type="match status" value="1"/>
</dbReference>
<comment type="similarity">
    <text evidence="1 9 11">Belongs to the peptidase A8 family.</text>
</comment>
<evidence type="ECO:0000256" key="10">
    <source>
        <dbReference type="RuleBase" id="RU000594"/>
    </source>
</evidence>
<comment type="function">
    <text evidence="9 10">This protein specifically catalyzes the removal of signal peptides from prolipoproteins.</text>
</comment>
<dbReference type="PRINTS" id="PR00781">
    <property type="entry name" value="LIPOSIGPTASE"/>
</dbReference>
<comment type="caution">
    <text evidence="12">The sequence shown here is derived from an EMBL/GenBank/DDBJ whole genome shotgun (WGS) entry which is preliminary data.</text>
</comment>
<evidence type="ECO:0000256" key="4">
    <source>
        <dbReference type="ARBA" id="ARBA00022692"/>
    </source>
</evidence>
<organism evidence="12 13">
    <name type="scientific">Acetivibrio straminisolvens JCM 21531</name>
    <dbReference type="NCBI Taxonomy" id="1294263"/>
    <lineage>
        <taxon>Bacteria</taxon>
        <taxon>Bacillati</taxon>
        <taxon>Bacillota</taxon>
        <taxon>Clostridia</taxon>
        <taxon>Eubacteriales</taxon>
        <taxon>Oscillospiraceae</taxon>
        <taxon>Acetivibrio</taxon>
    </lineage>
</organism>
<comment type="catalytic activity">
    <reaction evidence="9 10">
        <text>Release of signal peptides from bacterial membrane prolipoproteins. Hydrolyzes -Xaa-Yaa-Zaa-|-(S,diacylglyceryl)Cys-, in which Xaa is hydrophobic (preferably Leu), and Yaa (Ala or Ser) and Zaa (Gly or Ala) have small, neutral side chains.</text>
        <dbReference type="EC" id="3.4.23.36"/>
    </reaction>
</comment>
<dbReference type="RefSeq" id="WP_038289267.1">
    <property type="nucleotide sequence ID" value="NZ_BAVR01000030.1"/>
</dbReference>
<dbReference type="OrthoDB" id="9810259at2"/>
<evidence type="ECO:0000256" key="8">
    <source>
        <dbReference type="ARBA" id="ARBA00023136"/>
    </source>
</evidence>
<feature type="transmembrane region" description="Helical" evidence="9">
    <location>
        <begin position="83"/>
        <end position="103"/>
    </location>
</feature>
<accession>W4V7C9</accession>
<evidence type="ECO:0000256" key="9">
    <source>
        <dbReference type="HAMAP-Rule" id="MF_00161"/>
    </source>
</evidence>
<dbReference type="PROSITE" id="PS00855">
    <property type="entry name" value="SPASE_II"/>
    <property type="match status" value="1"/>
</dbReference>
<dbReference type="GO" id="GO:0005886">
    <property type="term" value="C:plasma membrane"/>
    <property type="evidence" value="ECO:0007669"/>
    <property type="project" value="UniProtKB-SubCell"/>
</dbReference>
<comment type="caution">
    <text evidence="9">Lacks conserved residue(s) required for the propagation of feature annotation.</text>
</comment>
<evidence type="ECO:0000256" key="11">
    <source>
        <dbReference type="RuleBase" id="RU004181"/>
    </source>
</evidence>
<dbReference type="GO" id="GO:0004190">
    <property type="term" value="F:aspartic-type endopeptidase activity"/>
    <property type="evidence" value="ECO:0007669"/>
    <property type="project" value="UniProtKB-UniRule"/>
</dbReference>
<gene>
    <name evidence="9" type="primary">lspA</name>
    <name evidence="12" type="ORF">JCM21531_2611</name>
</gene>
<keyword evidence="3 9" id="KW-0645">Protease</keyword>
<dbReference type="PANTHER" id="PTHR33695">
    <property type="entry name" value="LIPOPROTEIN SIGNAL PEPTIDASE"/>
    <property type="match status" value="1"/>
</dbReference>
<keyword evidence="13" id="KW-1185">Reference proteome</keyword>
<evidence type="ECO:0000256" key="1">
    <source>
        <dbReference type="ARBA" id="ARBA00006139"/>
    </source>
</evidence>
<feature type="active site" evidence="9">
    <location>
        <position position="110"/>
    </location>
</feature>
<sequence>MLFLILIAGFVAIDQLTKYIVISNIEFGDKISVINNFFYLTHWRNTGAAWGIMQNGRYILVPVTIALSALLAYFIFKNRNKFYRFSLSMILGGALGNLIDRIFRPEGVVDFLDFQFGSYHFPVFNAADTFVVVGTILLAYYTLFIYKEHKE</sequence>
<proteinExistence type="inferred from homology"/>
<keyword evidence="5 9" id="KW-0064">Aspartyl protease</keyword>
<evidence type="ECO:0000256" key="7">
    <source>
        <dbReference type="ARBA" id="ARBA00022989"/>
    </source>
</evidence>
<comment type="pathway">
    <text evidence="9">Protein modification; lipoprotein biosynthesis (signal peptide cleavage).</text>
</comment>
<reference evidence="12" key="1">
    <citation type="journal article" date="2014" name="Genome Announc.">
        <title>Draft Genome Sequence of Clostridium straminisolvens Strain JCM 21531T, Isolated from a Cellulose-Degrading Bacterial Community.</title>
        <authorList>
            <person name="Yuki M."/>
            <person name="Oshima K."/>
            <person name="Suda W."/>
            <person name="Sakamoto M."/>
            <person name="Kitamura K."/>
            <person name="Iida T."/>
            <person name="Hattori M."/>
            <person name="Ohkuma M."/>
        </authorList>
    </citation>
    <scope>NUCLEOTIDE SEQUENCE [LARGE SCALE GENOMIC DNA]</scope>
    <source>
        <strain evidence="12">JCM 21531</strain>
    </source>
</reference>
<evidence type="ECO:0000256" key="6">
    <source>
        <dbReference type="ARBA" id="ARBA00022801"/>
    </source>
</evidence>